<dbReference type="PANTHER" id="PTHR36840">
    <property type="entry name" value="BLL5714 PROTEIN"/>
    <property type="match status" value="1"/>
</dbReference>
<feature type="transmembrane region" description="Helical" evidence="1">
    <location>
        <begin position="86"/>
        <end position="106"/>
    </location>
</feature>
<evidence type="ECO:0000256" key="1">
    <source>
        <dbReference type="SAM" id="Phobius"/>
    </source>
</evidence>
<dbReference type="Pfam" id="PF06772">
    <property type="entry name" value="LtrA"/>
    <property type="match status" value="1"/>
</dbReference>
<dbReference type="AlphaFoldDB" id="A0A938WKW3"/>
<keyword evidence="3" id="KW-1185">Reference proteome</keyword>
<evidence type="ECO:0000313" key="3">
    <source>
        <dbReference type="Proteomes" id="UP000764045"/>
    </source>
</evidence>
<dbReference type="PANTHER" id="PTHR36840:SF1">
    <property type="entry name" value="BLL5714 PROTEIN"/>
    <property type="match status" value="1"/>
</dbReference>
<comment type="caution">
    <text evidence="2">The sequence shown here is derived from an EMBL/GenBank/DDBJ whole genome shotgun (WGS) entry which is preliminary data.</text>
</comment>
<feature type="transmembrane region" description="Helical" evidence="1">
    <location>
        <begin position="56"/>
        <end position="74"/>
    </location>
</feature>
<dbReference type="InterPro" id="IPR010640">
    <property type="entry name" value="Low_temperature_requirement_A"/>
</dbReference>
<reference evidence="2 3" key="1">
    <citation type="journal article" date="2021" name="Sci. Rep.">
        <title>The distribution of antibiotic resistance genes in chicken gut microbiota commensals.</title>
        <authorList>
            <person name="Juricova H."/>
            <person name="Matiasovicova J."/>
            <person name="Kubasova T."/>
            <person name="Cejkova D."/>
            <person name="Rychlik I."/>
        </authorList>
    </citation>
    <scope>NUCLEOTIDE SEQUENCE [LARGE SCALE GENOMIC DNA]</scope>
    <source>
        <strain evidence="2 3">An819</strain>
    </source>
</reference>
<organism evidence="2 3">
    <name type="scientific">Marseilla massiliensis</name>
    <dbReference type="NCBI Taxonomy" id="1841864"/>
    <lineage>
        <taxon>Bacteria</taxon>
        <taxon>Pseudomonadati</taxon>
        <taxon>Bacteroidota</taxon>
        <taxon>Bacteroidia</taxon>
        <taxon>Bacteroidales</taxon>
        <taxon>Prevotellaceae</taxon>
        <taxon>Marseilla</taxon>
    </lineage>
</organism>
<dbReference type="Proteomes" id="UP000764045">
    <property type="component" value="Unassembled WGS sequence"/>
</dbReference>
<feature type="transmembrane region" description="Helical" evidence="1">
    <location>
        <begin position="21"/>
        <end position="44"/>
    </location>
</feature>
<gene>
    <name evidence="2" type="ORF">H6B30_00020</name>
</gene>
<feature type="transmembrane region" description="Helical" evidence="1">
    <location>
        <begin position="112"/>
        <end position="131"/>
    </location>
</feature>
<dbReference type="EMBL" id="JACJJL010000001">
    <property type="protein sequence ID" value="MBM6660153.1"/>
    <property type="molecule type" value="Genomic_DNA"/>
</dbReference>
<evidence type="ECO:0000313" key="2">
    <source>
        <dbReference type="EMBL" id="MBM6660153.1"/>
    </source>
</evidence>
<name>A0A938WKW3_9BACT</name>
<accession>A0A938WKW3</accession>
<proteinExistence type="predicted"/>
<protein>
    <submittedName>
        <fullName evidence="2">Low temperature requirement protein A</fullName>
    </submittedName>
</protein>
<keyword evidence="1" id="KW-0472">Membrane</keyword>
<dbReference type="RefSeq" id="WP_205106654.1">
    <property type="nucleotide sequence ID" value="NZ_JACJJL010000001.1"/>
</dbReference>
<keyword evidence="1" id="KW-1133">Transmembrane helix</keyword>
<keyword evidence="1" id="KW-0812">Transmembrane</keyword>
<sequence length="213" mass="23520">MSIRRMEGRDINERHRTSTTLELLFDLIIVVAVAQAAGGLHHMLAEGMYATGAVRYMMAFWCVFIGWMNFSWFASAYDTDDAPYRITTAVQMLGAMILAAGIGDIFLHTPDLTTAFISFVIMRLAMVTQWLRAARQHEAGRATCIRYAVGTALAQALWSATLFSGGAAQTAVFVVAAMVELAVPYIAERKGGTPWHPHHIAERYGLLVMAAYR</sequence>